<protein>
    <recommendedName>
        <fullName evidence="1">Lon proteolytic domain-containing protein</fullName>
    </recommendedName>
</protein>
<dbReference type="Pfam" id="PF05362">
    <property type="entry name" value="Lon_C"/>
    <property type="match status" value="1"/>
</dbReference>
<proteinExistence type="predicted"/>
<dbReference type="EMBL" id="CP011801">
    <property type="protein sequence ID" value="ALA59201.1"/>
    <property type="molecule type" value="Genomic_DNA"/>
</dbReference>
<dbReference type="Proteomes" id="UP000069205">
    <property type="component" value="Chromosome"/>
</dbReference>
<evidence type="ECO:0000313" key="3">
    <source>
        <dbReference type="Proteomes" id="UP000069205"/>
    </source>
</evidence>
<gene>
    <name evidence="2" type="ORF">NITMOv2_2792</name>
</gene>
<organism evidence="2 3">
    <name type="scientific">Nitrospira moscoviensis</name>
    <dbReference type="NCBI Taxonomy" id="42253"/>
    <lineage>
        <taxon>Bacteria</taxon>
        <taxon>Pseudomonadati</taxon>
        <taxon>Nitrospirota</taxon>
        <taxon>Nitrospiria</taxon>
        <taxon>Nitrospirales</taxon>
        <taxon>Nitrospiraceae</taxon>
        <taxon>Nitrospira</taxon>
    </lineage>
</organism>
<evidence type="ECO:0000313" key="2">
    <source>
        <dbReference type="EMBL" id="ALA59201.1"/>
    </source>
</evidence>
<dbReference type="InterPro" id="IPR008269">
    <property type="entry name" value="Lon_proteolytic"/>
</dbReference>
<feature type="domain" description="Lon proteolytic" evidence="1">
    <location>
        <begin position="127"/>
        <end position="188"/>
    </location>
</feature>
<keyword evidence="3" id="KW-1185">Reference proteome</keyword>
<dbReference type="InterPro" id="IPR020568">
    <property type="entry name" value="Ribosomal_Su5_D2-typ_SF"/>
</dbReference>
<dbReference type="PATRIC" id="fig|42253.5.peg.2759"/>
<dbReference type="SUPFAM" id="SSF54211">
    <property type="entry name" value="Ribosomal protein S5 domain 2-like"/>
    <property type="match status" value="1"/>
</dbReference>
<dbReference type="OrthoDB" id="2356897at2"/>
<dbReference type="AlphaFoldDB" id="A0A0K2GE20"/>
<dbReference type="RefSeq" id="WP_053380262.1">
    <property type="nucleotide sequence ID" value="NZ_CP011801.1"/>
</dbReference>
<evidence type="ECO:0000259" key="1">
    <source>
        <dbReference type="Pfam" id="PF05362"/>
    </source>
</evidence>
<dbReference type="GO" id="GO:0004176">
    <property type="term" value="F:ATP-dependent peptidase activity"/>
    <property type="evidence" value="ECO:0007669"/>
    <property type="project" value="InterPro"/>
</dbReference>
<dbReference type="Gene3D" id="3.30.230.10">
    <property type="match status" value="1"/>
</dbReference>
<dbReference type="KEGG" id="nmv:NITMOv2_2792"/>
<name>A0A0K2GE20_NITMO</name>
<sequence>MSAQVPRWNSLAAVMLCGALLGPMPVAEGSIGAPLVRHERLIPILGVTLSDSGPVGVVTRVTLRFEERADRSGLMVQFPSGGGKFSPKAQTSVQQAIYRAARAARLSPDSWTVRLAAPHDVTVYGDSLSAMIGLSVIAFAKNDPILEDRIITGGIAPDGHISKAGGLSLKLAAAHEAHIRRVLVPDEFDPAEADWQTPFLMHVSPVGSVQQAYQALTGNALN</sequence>
<accession>A0A0K2GE20</accession>
<dbReference type="GO" id="GO:0006508">
    <property type="term" value="P:proteolysis"/>
    <property type="evidence" value="ECO:0007669"/>
    <property type="project" value="InterPro"/>
</dbReference>
<reference evidence="2 3" key="1">
    <citation type="journal article" date="2015" name="Proc. Natl. Acad. Sci. U.S.A.">
        <title>Expanded metabolic versatility of ubiquitous nitrite-oxidizing bacteria from the genus Nitrospira.</title>
        <authorList>
            <person name="Koch H."/>
            <person name="Lucker S."/>
            <person name="Albertsen M."/>
            <person name="Kitzinger K."/>
            <person name="Herbold C."/>
            <person name="Spieck E."/>
            <person name="Nielsen P.H."/>
            <person name="Wagner M."/>
            <person name="Daims H."/>
        </authorList>
    </citation>
    <scope>NUCLEOTIDE SEQUENCE [LARGE SCALE GENOMIC DNA]</scope>
    <source>
        <strain evidence="2 3">NSP M-1</strain>
    </source>
</reference>
<dbReference type="STRING" id="42253.NITMOv2_2792"/>
<dbReference type="GO" id="GO:0004252">
    <property type="term" value="F:serine-type endopeptidase activity"/>
    <property type="evidence" value="ECO:0007669"/>
    <property type="project" value="InterPro"/>
</dbReference>
<dbReference type="InterPro" id="IPR014721">
    <property type="entry name" value="Ribsml_uS5_D2-typ_fold_subgr"/>
</dbReference>